<dbReference type="PANTHER" id="PTHR10380:SF173">
    <property type="entry name" value="CUTICULAR PROTEIN 47EF, ISOFORM C-RELATED"/>
    <property type="match status" value="1"/>
</dbReference>
<organism evidence="5 6">
    <name type="scientific">Plutella xylostella</name>
    <name type="common">Diamondback moth</name>
    <name type="synonym">Plutella maculipennis</name>
    <dbReference type="NCBI Taxonomy" id="51655"/>
    <lineage>
        <taxon>Eukaryota</taxon>
        <taxon>Metazoa</taxon>
        <taxon>Ecdysozoa</taxon>
        <taxon>Arthropoda</taxon>
        <taxon>Hexapoda</taxon>
        <taxon>Insecta</taxon>
        <taxon>Pterygota</taxon>
        <taxon>Neoptera</taxon>
        <taxon>Endopterygota</taxon>
        <taxon>Lepidoptera</taxon>
        <taxon>Glossata</taxon>
        <taxon>Ditrysia</taxon>
        <taxon>Yponomeutoidea</taxon>
        <taxon>Plutellidae</taxon>
        <taxon>Plutella</taxon>
    </lineage>
</organism>
<evidence type="ECO:0000313" key="6">
    <source>
        <dbReference type="Proteomes" id="UP000823941"/>
    </source>
</evidence>
<keyword evidence="6" id="KW-1185">Reference proteome</keyword>
<dbReference type="InterPro" id="IPR050468">
    <property type="entry name" value="Cuticle_Struct_Prot"/>
</dbReference>
<dbReference type="PROSITE" id="PS00233">
    <property type="entry name" value="CHIT_BIND_RR_1"/>
    <property type="match status" value="1"/>
</dbReference>
<sequence length="120" mass="12811">MKLFVVLALVAVAAAAPQDRSARQAYGVQTLRYESDNIGLGQYRYGYEQSNGQRHDETGELKNAGQENESLVVRGSYSWVGPDGVTYTVTYLADDNGYQPTIEQGPGGGVPPAVVASLLG</sequence>
<proteinExistence type="predicted"/>
<gene>
    <name evidence="5" type="ORF">JYU34_016398</name>
</gene>
<evidence type="ECO:0000256" key="3">
    <source>
        <dbReference type="PROSITE-ProRule" id="PRU00497"/>
    </source>
</evidence>
<dbReference type="InterPro" id="IPR000618">
    <property type="entry name" value="Insect_cuticle"/>
</dbReference>
<dbReference type="Proteomes" id="UP000823941">
    <property type="component" value="Chromosome 22"/>
</dbReference>
<dbReference type="PROSITE" id="PS51155">
    <property type="entry name" value="CHIT_BIND_RR_2"/>
    <property type="match status" value="1"/>
</dbReference>
<evidence type="ECO:0000256" key="2">
    <source>
        <dbReference type="ARBA" id="ARBA00022729"/>
    </source>
</evidence>
<dbReference type="PRINTS" id="PR00947">
    <property type="entry name" value="CUTICLE"/>
</dbReference>
<dbReference type="Pfam" id="PF00379">
    <property type="entry name" value="Chitin_bind_4"/>
    <property type="match status" value="1"/>
</dbReference>
<dbReference type="EMBL" id="JAHIBW010000022">
    <property type="protein sequence ID" value="KAG7299441.1"/>
    <property type="molecule type" value="Genomic_DNA"/>
</dbReference>
<reference evidence="5 6" key="1">
    <citation type="submission" date="2021-06" db="EMBL/GenBank/DDBJ databases">
        <title>A haploid diamondback moth (Plutella xylostella L.) genome assembly resolves 31 chromosomes and identifies a diamide resistance mutation.</title>
        <authorList>
            <person name="Ward C.M."/>
            <person name="Perry K.D."/>
            <person name="Baker G."/>
            <person name="Powis K."/>
            <person name="Heckel D.G."/>
            <person name="Baxter S.W."/>
        </authorList>
    </citation>
    <scope>NUCLEOTIDE SEQUENCE [LARGE SCALE GENOMIC DNA]</scope>
    <source>
        <strain evidence="5 6">LV</strain>
        <tissue evidence="5">Single pupa</tissue>
    </source>
</reference>
<name>A0ABQ7Q2H9_PLUXY</name>
<evidence type="ECO:0000256" key="4">
    <source>
        <dbReference type="SAM" id="SignalP"/>
    </source>
</evidence>
<feature type="signal peptide" evidence="4">
    <location>
        <begin position="1"/>
        <end position="15"/>
    </location>
</feature>
<keyword evidence="1 3" id="KW-0193">Cuticle</keyword>
<accession>A0ABQ7Q2H9</accession>
<dbReference type="PANTHER" id="PTHR10380">
    <property type="entry name" value="CUTICLE PROTEIN"/>
    <property type="match status" value="1"/>
</dbReference>
<keyword evidence="2 4" id="KW-0732">Signal</keyword>
<comment type="caution">
    <text evidence="5">The sequence shown here is derived from an EMBL/GenBank/DDBJ whole genome shotgun (WGS) entry which is preliminary data.</text>
</comment>
<evidence type="ECO:0000256" key="1">
    <source>
        <dbReference type="ARBA" id="ARBA00022460"/>
    </source>
</evidence>
<dbReference type="InterPro" id="IPR031311">
    <property type="entry name" value="CHIT_BIND_RR_consensus"/>
</dbReference>
<evidence type="ECO:0008006" key="7">
    <source>
        <dbReference type="Google" id="ProtNLM"/>
    </source>
</evidence>
<protein>
    <recommendedName>
        <fullName evidence="7">Cuticular protein</fullName>
    </recommendedName>
</protein>
<feature type="chain" id="PRO_5046537931" description="Cuticular protein" evidence="4">
    <location>
        <begin position="16"/>
        <end position="120"/>
    </location>
</feature>
<evidence type="ECO:0000313" key="5">
    <source>
        <dbReference type="EMBL" id="KAG7299441.1"/>
    </source>
</evidence>